<accession>E4ZW76</accession>
<keyword evidence="2" id="KW-0378">Hydrolase</keyword>
<dbReference type="Proteomes" id="UP000002668">
    <property type="component" value="Genome"/>
</dbReference>
<dbReference type="eggNOG" id="ENOG502S2A5">
    <property type="taxonomic scope" value="Eukaryota"/>
</dbReference>
<dbReference type="OMA" id="APWCMPG"/>
<dbReference type="EMBL" id="FP929127">
    <property type="protein sequence ID" value="CBX95852.1"/>
    <property type="molecule type" value="Genomic_DNA"/>
</dbReference>
<dbReference type="OrthoDB" id="194468at2759"/>
<reference evidence="3" key="1">
    <citation type="journal article" date="2011" name="Nat. Commun.">
        <title>Effector diversification within compartments of the Leptosphaeria maculans genome affected by Repeat-Induced Point mutations.</title>
        <authorList>
            <person name="Rouxel T."/>
            <person name="Grandaubert J."/>
            <person name="Hane J.K."/>
            <person name="Hoede C."/>
            <person name="van de Wouw A.P."/>
            <person name="Couloux A."/>
            <person name="Dominguez V."/>
            <person name="Anthouard V."/>
            <person name="Bally P."/>
            <person name="Bourras S."/>
            <person name="Cozijnsen A.J."/>
            <person name="Ciuffetti L.M."/>
            <person name="Degrave A."/>
            <person name="Dilmaghani A."/>
            <person name="Duret L."/>
            <person name="Fudal I."/>
            <person name="Goodwin S.B."/>
            <person name="Gout L."/>
            <person name="Glaser N."/>
            <person name="Linglin J."/>
            <person name="Kema G.H.J."/>
            <person name="Lapalu N."/>
            <person name="Lawrence C.B."/>
            <person name="May K."/>
            <person name="Meyer M."/>
            <person name="Ollivier B."/>
            <person name="Poulain J."/>
            <person name="Schoch C.L."/>
            <person name="Simon A."/>
            <person name="Spatafora J.W."/>
            <person name="Stachowiak A."/>
            <person name="Turgeon B.G."/>
            <person name="Tyler B.M."/>
            <person name="Vincent D."/>
            <person name="Weissenbach J."/>
            <person name="Amselem J."/>
            <person name="Quesneville H."/>
            <person name="Oliver R.P."/>
            <person name="Wincker P."/>
            <person name="Balesdent M.-H."/>
            <person name="Howlett B.J."/>
        </authorList>
    </citation>
    <scope>NUCLEOTIDE SEQUENCE [LARGE SCALE GENOMIC DNA]</scope>
    <source>
        <strain evidence="3">JN3 / isolate v23.1.3 / race Av1-4-5-6-7-8</strain>
    </source>
</reference>
<dbReference type="STRING" id="985895.E4ZW76"/>
<dbReference type="Gene3D" id="2.30.40.10">
    <property type="entry name" value="Urease, subunit C, domain 1"/>
    <property type="match status" value="1"/>
</dbReference>
<dbReference type="InterPro" id="IPR011059">
    <property type="entry name" value="Metal-dep_hydrolase_composite"/>
</dbReference>
<dbReference type="AlphaFoldDB" id="E4ZW76"/>
<dbReference type="Gene3D" id="3.20.20.140">
    <property type="entry name" value="Metal-dependent hydrolases"/>
    <property type="match status" value="1"/>
</dbReference>
<organism evidence="3">
    <name type="scientific">Leptosphaeria maculans (strain JN3 / isolate v23.1.3 / race Av1-4-5-6-7-8)</name>
    <name type="common">Blackleg fungus</name>
    <name type="synonym">Phoma lingam</name>
    <dbReference type="NCBI Taxonomy" id="985895"/>
    <lineage>
        <taxon>Eukaryota</taxon>
        <taxon>Fungi</taxon>
        <taxon>Dikarya</taxon>
        <taxon>Ascomycota</taxon>
        <taxon>Pezizomycotina</taxon>
        <taxon>Dothideomycetes</taxon>
        <taxon>Pleosporomycetidae</taxon>
        <taxon>Pleosporales</taxon>
        <taxon>Pleosporineae</taxon>
        <taxon>Leptosphaeriaceae</taxon>
        <taxon>Plenodomus</taxon>
        <taxon>Plenodomus lingam/Leptosphaeria maculans species complex</taxon>
    </lineage>
</organism>
<dbReference type="InParanoid" id="E4ZW76"/>
<dbReference type="InterPro" id="IPR032466">
    <property type="entry name" value="Metal_Hydrolase"/>
</dbReference>
<dbReference type="Gene3D" id="3.10.310.70">
    <property type="match status" value="1"/>
</dbReference>
<dbReference type="VEuPathDB" id="FungiDB:LEMA_P030040.1"/>
<feature type="domain" description="Amidohydrolase 3" evidence="1">
    <location>
        <begin position="60"/>
        <end position="521"/>
    </location>
</feature>
<dbReference type="PANTHER" id="PTHR22642">
    <property type="entry name" value="IMIDAZOLONEPROPIONASE"/>
    <property type="match status" value="1"/>
</dbReference>
<proteinExistence type="predicted"/>
<keyword evidence="3" id="KW-1185">Reference proteome</keyword>
<protein>
    <submittedName>
        <fullName evidence="2">Similar to amidohydrolase 3</fullName>
    </submittedName>
</protein>
<gene>
    <name evidence="2" type="ORF">LEMA_P030040.1</name>
</gene>
<dbReference type="GeneID" id="13281137"/>
<dbReference type="RefSeq" id="XP_003839331.1">
    <property type="nucleotide sequence ID" value="XM_003839283.1"/>
</dbReference>
<evidence type="ECO:0000259" key="1">
    <source>
        <dbReference type="Pfam" id="PF07969"/>
    </source>
</evidence>
<dbReference type="HOGENOM" id="CLU_009942_6_2_1"/>
<evidence type="ECO:0000313" key="3">
    <source>
        <dbReference type="Proteomes" id="UP000002668"/>
    </source>
</evidence>
<dbReference type="SUPFAM" id="SSF51556">
    <property type="entry name" value="Metallo-dependent hydrolases"/>
    <property type="match status" value="1"/>
</dbReference>
<dbReference type="PANTHER" id="PTHR22642:SF2">
    <property type="entry name" value="PROTEIN LONG AFTER FAR-RED 3"/>
    <property type="match status" value="1"/>
</dbReference>
<sequence length="535" mass="57776">MAASAYPEGSIAYVNGNIYTVDKAQPRAGGFVVSPQGVFAAVGSSEEIKANAQAQGLVIRDLGGTFIMPGIHDSHVHSFVSGLHLVGDILMDLATTNTGDQMVAKLKNGCGGCSHHAGPSDWIIGVLLEIENYDRSILDEEWPDRPVFIHAYGGHMKYLNTAALEKAGFDVQNEPDAPSSIYQRRPDGSLTGTIGGQAALGRASMAIPKPSIPHLKKALKRAMKELHRNGVTSCQEAATNSVMLKVLNELDIDGQLKVDYSTHILYKNEWLSGEILADPEELIKSAERYLSKHVNTRFVKFMMDGGPGGPAVLQQAGLDKDGKPDMANILQPDLPELLSRCDQRGMTCKVHAMGEGGARLALDAVAAARKQNPNGPIHEVAHSCMVHKDDLGRFKDLNVTAEMSPAMFFANGFDYVKDQIVYDFPGFKAKNTRMTIGSDWAFGMFLPLLPSIAHLVDIIGAESLLEMLTINGATSVGKDKVSGSISVGKKANFIAVDRDLTKGDFANAKITNTWFEGEMVYEMATEYVERPALGA</sequence>
<dbReference type="Pfam" id="PF07969">
    <property type="entry name" value="Amidohydro_3"/>
    <property type="match status" value="1"/>
</dbReference>
<evidence type="ECO:0000313" key="2">
    <source>
        <dbReference type="EMBL" id="CBX95852.1"/>
    </source>
</evidence>
<dbReference type="SUPFAM" id="SSF51338">
    <property type="entry name" value="Composite domain of metallo-dependent hydrolases"/>
    <property type="match status" value="1"/>
</dbReference>
<name>E4ZW76_LEPMJ</name>
<dbReference type="InterPro" id="IPR013108">
    <property type="entry name" value="Amidohydro_3"/>
</dbReference>
<dbReference type="GO" id="GO:0016810">
    <property type="term" value="F:hydrolase activity, acting on carbon-nitrogen (but not peptide) bonds"/>
    <property type="evidence" value="ECO:0007669"/>
    <property type="project" value="InterPro"/>
</dbReference>